<keyword evidence="3" id="KW-1185">Reference proteome</keyword>
<protein>
    <submittedName>
        <fullName evidence="2">Helix-turn-helix domain-containing protein</fullName>
    </submittedName>
</protein>
<organism evidence="2 3">
    <name type="scientific">Cohnella soli</name>
    <dbReference type="NCBI Taxonomy" id="425005"/>
    <lineage>
        <taxon>Bacteria</taxon>
        <taxon>Bacillati</taxon>
        <taxon>Bacillota</taxon>
        <taxon>Bacilli</taxon>
        <taxon>Bacillales</taxon>
        <taxon>Paenibacillaceae</taxon>
        <taxon>Cohnella</taxon>
    </lineage>
</organism>
<reference evidence="3" key="1">
    <citation type="journal article" date="2019" name="Int. J. Syst. Evol. Microbiol.">
        <title>The Global Catalogue of Microorganisms (GCM) 10K type strain sequencing project: providing services to taxonomists for standard genome sequencing and annotation.</title>
        <authorList>
            <consortium name="The Broad Institute Genomics Platform"/>
            <consortium name="The Broad Institute Genome Sequencing Center for Infectious Disease"/>
            <person name="Wu L."/>
            <person name="Ma J."/>
        </authorList>
    </citation>
    <scope>NUCLEOTIDE SEQUENCE [LARGE SCALE GENOMIC DNA]</scope>
    <source>
        <strain evidence="3">CGMCC 1.18575</strain>
    </source>
</reference>
<accession>A0ABW0HPD3</accession>
<dbReference type="RefSeq" id="WP_378130841.1">
    <property type="nucleotide sequence ID" value="NZ_JBHSMI010000012.1"/>
</dbReference>
<sequence length="325" mass="37170">MTAYIKASEAAAELGITTTSLYRIRNHADPSKKLEPVNKKTYKVDGGFVYRREDIDHIKPVYVKRDLTVSEAAKKIGRSPTHIHKLLREAKLPFYEGELRGKRTFFIEEEDLRSFISSNPDSGKHETIFDRKTGAYLYQAYRFGKDNARIVSMNRVNYRKTEIVLQTGNGEISYEQAALDGWVPLNDLQHKKAITSQGYARFEFPRPASIESIIYSIIEELFLQVGPANIRIRQADKIVVEVKKSVLVGVMPTTHPDMIDKLQLFITQGEIVPKYDGTLIDTCLSPITIYVPDSKKLEISRRAAEANMTLQEWIYYRMIADPEES</sequence>
<proteinExistence type="predicted"/>
<name>A0ABW0HPD3_9BACL</name>
<dbReference type="EMBL" id="JBHSMI010000012">
    <property type="protein sequence ID" value="MFC5402413.1"/>
    <property type="molecule type" value="Genomic_DNA"/>
</dbReference>
<comment type="caution">
    <text evidence="2">The sequence shown here is derived from an EMBL/GenBank/DDBJ whole genome shotgun (WGS) entry which is preliminary data.</text>
</comment>
<evidence type="ECO:0000259" key="1">
    <source>
        <dbReference type="Pfam" id="PF12728"/>
    </source>
</evidence>
<evidence type="ECO:0000313" key="2">
    <source>
        <dbReference type="EMBL" id="MFC5402413.1"/>
    </source>
</evidence>
<dbReference type="Proteomes" id="UP001596113">
    <property type="component" value="Unassembled WGS sequence"/>
</dbReference>
<feature type="domain" description="Helix-turn-helix" evidence="1">
    <location>
        <begin position="67"/>
        <end position="119"/>
    </location>
</feature>
<dbReference type="Pfam" id="PF12728">
    <property type="entry name" value="HTH_17"/>
    <property type="match status" value="1"/>
</dbReference>
<dbReference type="InterPro" id="IPR041657">
    <property type="entry name" value="HTH_17"/>
</dbReference>
<gene>
    <name evidence="2" type="ORF">ACFPOF_06650</name>
</gene>
<evidence type="ECO:0000313" key="3">
    <source>
        <dbReference type="Proteomes" id="UP001596113"/>
    </source>
</evidence>